<feature type="transmembrane region" description="Helical" evidence="1">
    <location>
        <begin position="397"/>
        <end position="421"/>
    </location>
</feature>
<feature type="transmembrane region" description="Helical" evidence="1">
    <location>
        <begin position="998"/>
        <end position="1018"/>
    </location>
</feature>
<feature type="transmembrane region" description="Helical" evidence="1">
    <location>
        <begin position="567"/>
        <end position="588"/>
    </location>
</feature>
<comment type="caution">
    <text evidence="2">The sequence shown here is derived from an EMBL/GenBank/DDBJ whole genome shotgun (WGS) entry which is preliminary data.</text>
</comment>
<sequence length="1135" mass="124902">MDPIKFCIENPVKTTVGVILVLLFGVIALSRIPVQLTPDVDRPVITVRTNWDGRSPEEIEKSIILEQEEKLKSVQGLWKMTSLASLGSARITLEFNVGASPDRILQEVSNKIDEVPEYPEDVDRPIIDLADTAGDNAIAYLLLQAEDPDFEVATFYDHADRFLIPSLERIEGVAEIEIKGGRQHQVQIRFDPEALARRSITISELNAALRLDNVNATAGDLADSRQDVRFRVLGQYNSLEPLRDTIIKYDELGSPVRVSDVARVELALEKTIHFDQCKGRTSLTIFVKRKTGSNVLDIIENVNRVVEQMNAEGGVLRSFKNDRYGLRLRMAFDDSHYIYSAIGLVEQNLWIGGGLAVLVLLLFLRSIRSTMIVAVSIPISVIGTFVVMWFADRNLNVISLAGLSFAVGMVVDNAIVVLENIDRHLQLGASPRQAAYNGTKEVWGAILASTLTTIAVFAPVLTIQDEAGQLFYDIVLAICAAVTLSLVVSVAVIPTAAALFLRAPKHIATSLGDADHNNSRRESPTWHDSITASFVGLFGLVKIFTWFGNRWTSMIHLLTFRSLSSAWLRLMLIAIVTLGSIGLSIALMPPASYLPNGNKNFTFCRMSTPAGYSVMENYYVGQRIEQELKPFWNAKNSEEASQYGPVIDQRTGTEYHDIPALKEFFFVVARGSVFMIGISDDPANVEPVAAIFNKAFNVIPASKGVTSQASIFGRGAGSSNAVDIEVSSNDMVRLKAACTYLEQRLQEAFSKFSVRTSPENFDEAGPERQLQIKQEVAKRLNINVSDLAMSARSMIDGSFVGDFDFEGDNIDLVLIRDPASEIFPEQIADLPVSVRESDGSVVMVPLGQIADFIPTEASQEIRRVEQQRAIALTVTPPNHVALEEAQETILDVVEQARAEGKMGNDIFVSLSGNADRLTDVRAALMGHWNGWNRESLGSVALSRFFLALVITYLLMAALFENFLYPLVIMFTVPLATVGGFVGLWMVHREDPTQQLDVLTMLGFVILIGVVVNNAILIVHQALNFMRGHHSAAEGEIAPMSARDAICESVRTRMRPIFMTTFTSIFGMLPLVIAPGSGSELYRGLGSVVVGGLAFATIFTLLVIPLVFSLLMDILPNHRSAENQPVKTEEALLTKH</sequence>
<feature type="transmembrane region" description="Helical" evidence="1">
    <location>
        <begin position="529"/>
        <end position="547"/>
    </location>
</feature>
<feature type="transmembrane region" description="Helical" evidence="1">
    <location>
        <begin position="940"/>
        <end position="959"/>
    </location>
</feature>
<dbReference type="EMBL" id="SJPY01000009">
    <property type="protein sequence ID" value="TWU35707.1"/>
    <property type="molecule type" value="Genomic_DNA"/>
</dbReference>
<dbReference type="PANTHER" id="PTHR32063:SF0">
    <property type="entry name" value="SWARMING MOTILITY PROTEIN SWRC"/>
    <property type="match status" value="1"/>
</dbReference>
<feature type="transmembrane region" description="Helical" evidence="1">
    <location>
        <begin position="371"/>
        <end position="391"/>
    </location>
</feature>
<evidence type="ECO:0000313" key="2">
    <source>
        <dbReference type="EMBL" id="TWU35707.1"/>
    </source>
</evidence>
<name>A0A5C6DIL2_9BACT</name>
<evidence type="ECO:0000256" key="1">
    <source>
        <dbReference type="SAM" id="Phobius"/>
    </source>
</evidence>
<feature type="transmembrane region" description="Helical" evidence="1">
    <location>
        <begin position="1056"/>
        <end position="1075"/>
    </location>
</feature>
<accession>A0A5C6DIL2</accession>
<reference evidence="2 3" key="1">
    <citation type="submission" date="2019-02" db="EMBL/GenBank/DDBJ databases">
        <title>Deep-cultivation of Planctomycetes and their phenomic and genomic characterization uncovers novel biology.</title>
        <authorList>
            <person name="Wiegand S."/>
            <person name="Jogler M."/>
            <person name="Boedeker C."/>
            <person name="Pinto D."/>
            <person name="Vollmers J."/>
            <person name="Rivas-Marin E."/>
            <person name="Kohn T."/>
            <person name="Peeters S.H."/>
            <person name="Heuer A."/>
            <person name="Rast P."/>
            <person name="Oberbeckmann S."/>
            <person name="Bunk B."/>
            <person name="Jeske O."/>
            <person name="Meyerdierks A."/>
            <person name="Storesund J.E."/>
            <person name="Kallscheuer N."/>
            <person name="Luecker S."/>
            <person name="Lage O.M."/>
            <person name="Pohl T."/>
            <person name="Merkel B.J."/>
            <person name="Hornburger P."/>
            <person name="Mueller R.-W."/>
            <person name="Bruemmer F."/>
            <person name="Labrenz M."/>
            <person name="Spormann A.M."/>
            <person name="Op Den Camp H."/>
            <person name="Overmann J."/>
            <person name="Amann R."/>
            <person name="Jetten M.S.M."/>
            <person name="Mascher T."/>
            <person name="Medema M.H."/>
            <person name="Devos D.P."/>
            <person name="Kaster A.-K."/>
            <person name="Ovreas L."/>
            <person name="Rohde M."/>
            <person name="Galperin M.Y."/>
            <person name="Jogler C."/>
        </authorList>
    </citation>
    <scope>NUCLEOTIDE SEQUENCE [LARGE SCALE GENOMIC DNA]</scope>
    <source>
        <strain evidence="2 3">Q31b</strain>
    </source>
</reference>
<dbReference type="OrthoDB" id="9757904at2"/>
<dbReference type="PANTHER" id="PTHR32063">
    <property type="match status" value="1"/>
</dbReference>
<dbReference type="GO" id="GO:0005886">
    <property type="term" value="C:plasma membrane"/>
    <property type="evidence" value="ECO:0007669"/>
    <property type="project" value="TreeGrafter"/>
</dbReference>
<dbReference type="Gene3D" id="3.30.70.1320">
    <property type="entry name" value="Multidrug efflux transporter AcrB pore domain like"/>
    <property type="match status" value="1"/>
</dbReference>
<dbReference type="Gene3D" id="3.30.2090.10">
    <property type="entry name" value="Multidrug efflux transporter AcrB TolC docking domain, DN and DC subdomains"/>
    <property type="match status" value="2"/>
</dbReference>
<keyword evidence="3" id="KW-1185">Reference proteome</keyword>
<feature type="transmembrane region" description="Helical" evidence="1">
    <location>
        <begin position="474"/>
        <end position="501"/>
    </location>
</feature>
<keyword evidence="1" id="KW-1133">Transmembrane helix</keyword>
<feature type="transmembrane region" description="Helical" evidence="1">
    <location>
        <begin position="965"/>
        <end position="986"/>
    </location>
</feature>
<feature type="transmembrane region" description="Helical" evidence="1">
    <location>
        <begin position="1087"/>
        <end position="1110"/>
    </location>
</feature>
<feature type="transmembrane region" description="Helical" evidence="1">
    <location>
        <begin position="12"/>
        <end position="32"/>
    </location>
</feature>
<organism evidence="2 3">
    <name type="scientific">Novipirellula aureliae</name>
    <dbReference type="NCBI Taxonomy" id="2527966"/>
    <lineage>
        <taxon>Bacteria</taxon>
        <taxon>Pseudomonadati</taxon>
        <taxon>Planctomycetota</taxon>
        <taxon>Planctomycetia</taxon>
        <taxon>Pirellulales</taxon>
        <taxon>Pirellulaceae</taxon>
        <taxon>Novipirellula</taxon>
    </lineage>
</organism>
<dbReference type="SUPFAM" id="SSF82693">
    <property type="entry name" value="Multidrug efflux transporter AcrB pore domain, PN1, PN2, PC1 and PC2 subdomains"/>
    <property type="match status" value="2"/>
</dbReference>
<dbReference type="InterPro" id="IPR027463">
    <property type="entry name" value="AcrB_DN_DC_subdom"/>
</dbReference>
<proteinExistence type="predicted"/>
<dbReference type="InterPro" id="IPR001036">
    <property type="entry name" value="Acrflvin-R"/>
</dbReference>
<dbReference type="Pfam" id="PF00873">
    <property type="entry name" value="ACR_tran"/>
    <property type="match status" value="1"/>
</dbReference>
<dbReference type="Gene3D" id="3.30.70.1440">
    <property type="entry name" value="Multidrug efflux transporter AcrB pore domain"/>
    <property type="match status" value="1"/>
</dbReference>
<dbReference type="RefSeq" id="WP_146602240.1">
    <property type="nucleotide sequence ID" value="NZ_SJPY01000009.1"/>
</dbReference>
<dbReference type="Gene3D" id="3.30.70.1430">
    <property type="entry name" value="Multidrug efflux transporter AcrB pore domain"/>
    <property type="match status" value="2"/>
</dbReference>
<dbReference type="GO" id="GO:0042910">
    <property type="term" value="F:xenobiotic transmembrane transporter activity"/>
    <property type="evidence" value="ECO:0007669"/>
    <property type="project" value="TreeGrafter"/>
</dbReference>
<feature type="transmembrane region" description="Helical" evidence="1">
    <location>
        <begin position="442"/>
        <end position="462"/>
    </location>
</feature>
<gene>
    <name evidence="2" type="primary">acrB</name>
    <name evidence="2" type="ORF">Q31b_51420</name>
</gene>
<dbReference type="SUPFAM" id="SSF82714">
    <property type="entry name" value="Multidrug efflux transporter AcrB TolC docking domain, DN and DC subdomains"/>
    <property type="match status" value="2"/>
</dbReference>
<dbReference type="Gene3D" id="1.20.1640.10">
    <property type="entry name" value="Multidrug efflux transporter AcrB transmembrane domain"/>
    <property type="match status" value="2"/>
</dbReference>
<protein>
    <submittedName>
        <fullName evidence="2">Multidrug efflux pump subunit AcrB</fullName>
    </submittedName>
</protein>
<keyword evidence="1" id="KW-0472">Membrane</keyword>
<keyword evidence="1" id="KW-0812">Transmembrane</keyword>
<feature type="transmembrane region" description="Helical" evidence="1">
    <location>
        <begin position="337"/>
        <end position="364"/>
    </location>
</feature>
<dbReference type="PRINTS" id="PR00702">
    <property type="entry name" value="ACRIFLAVINRP"/>
</dbReference>
<evidence type="ECO:0000313" key="3">
    <source>
        <dbReference type="Proteomes" id="UP000315471"/>
    </source>
</evidence>
<dbReference type="Proteomes" id="UP000315471">
    <property type="component" value="Unassembled WGS sequence"/>
</dbReference>
<dbReference type="SUPFAM" id="SSF82866">
    <property type="entry name" value="Multidrug efflux transporter AcrB transmembrane domain"/>
    <property type="match status" value="2"/>
</dbReference>
<dbReference type="AlphaFoldDB" id="A0A5C6DIL2"/>